<keyword evidence="11 21" id="KW-0518">Myosin</keyword>
<dbReference type="Proteomes" id="UP000694720">
    <property type="component" value="Unplaced"/>
</dbReference>
<dbReference type="FunFam" id="1.20.5.370:FF:000007">
    <property type="entry name" value="Myosin heavy chain"/>
    <property type="match status" value="1"/>
</dbReference>
<evidence type="ECO:0000256" key="7">
    <source>
        <dbReference type="ARBA" id="ARBA00022741"/>
    </source>
</evidence>
<evidence type="ECO:0000256" key="5">
    <source>
        <dbReference type="ARBA" id="ARBA00022490"/>
    </source>
</evidence>
<evidence type="ECO:0000256" key="9">
    <source>
        <dbReference type="ARBA" id="ARBA00022860"/>
    </source>
</evidence>
<evidence type="ECO:0000256" key="21">
    <source>
        <dbReference type="PROSITE-ProRule" id="PRU00782"/>
    </source>
</evidence>
<dbReference type="GO" id="GO:0003774">
    <property type="term" value="F:cytoskeletal motor activity"/>
    <property type="evidence" value="ECO:0007669"/>
    <property type="project" value="UniProtKB-UniRule"/>
</dbReference>
<dbReference type="Gene3D" id="1.20.5.370">
    <property type="match status" value="5"/>
</dbReference>
<feature type="domain" description="Myosin N-terminal SH3-like" evidence="25">
    <location>
        <begin position="32"/>
        <end position="81"/>
    </location>
</feature>
<feature type="compositionally biased region" description="Basic and acidic residues" evidence="23">
    <location>
        <begin position="2041"/>
        <end position="2050"/>
    </location>
</feature>
<dbReference type="FunFam" id="1.20.120.720:FF:000001">
    <property type="entry name" value="Myosin heavy chain, muscle"/>
    <property type="match status" value="1"/>
</dbReference>
<dbReference type="GO" id="GO:0032982">
    <property type="term" value="C:myosin filament"/>
    <property type="evidence" value="ECO:0007669"/>
    <property type="project" value="UniProtKB-KW"/>
</dbReference>
<dbReference type="FunFam" id="1.20.5.340:FF:000013">
    <property type="entry name" value="Myosin heavy chain"/>
    <property type="match status" value="1"/>
</dbReference>
<evidence type="ECO:0000256" key="10">
    <source>
        <dbReference type="ARBA" id="ARBA00023054"/>
    </source>
</evidence>
<evidence type="ECO:0000256" key="22">
    <source>
        <dbReference type="SAM" id="Coils"/>
    </source>
</evidence>
<evidence type="ECO:0000313" key="26">
    <source>
        <dbReference type="Ensembl" id="ENSSSCP00035023749.1"/>
    </source>
</evidence>
<keyword evidence="10 22" id="KW-0175">Coiled coil</keyword>
<dbReference type="PRINTS" id="PR00193">
    <property type="entry name" value="MYOSINHEAVY"/>
</dbReference>
<evidence type="ECO:0000259" key="24">
    <source>
        <dbReference type="PROSITE" id="PS51456"/>
    </source>
</evidence>
<dbReference type="GO" id="GO:0005524">
    <property type="term" value="F:ATP binding"/>
    <property type="evidence" value="ECO:0007669"/>
    <property type="project" value="UniProtKB-UniRule"/>
</dbReference>
<evidence type="ECO:0000256" key="1">
    <source>
        <dbReference type="ARBA" id="ARBA00004204"/>
    </source>
</evidence>
<dbReference type="InterPro" id="IPR002928">
    <property type="entry name" value="Myosin_tail"/>
</dbReference>
<dbReference type="Gene3D" id="1.20.58.530">
    <property type="match status" value="1"/>
</dbReference>
<dbReference type="FunFam" id="1.20.5.370:FF:000001">
    <property type="entry name" value="Myosin heavy chain"/>
    <property type="match status" value="1"/>
</dbReference>
<dbReference type="GO" id="GO:0016459">
    <property type="term" value="C:myosin complex"/>
    <property type="evidence" value="ECO:0007669"/>
    <property type="project" value="UniProtKB-KW"/>
</dbReference>
<evidence type="ECO:0000256" key="13">
    <source>
        <dbReference type="ARBA" id="ARBA00023179"/>
    </source>
</evidence>
<dbReference type="PROSITE" id="PS51844">
    <property type="entry name" value="SH3_LIKE"/>
    <property type="match status" value="1"/>
</dbReference>
<dbReference type="FunFam" id="3.40.850.10:FF:000024">
    <property type="entry name" value="Myosin heavy chain, isoform J"/>
    <property type="match status" value="1"/>
</dbReference>
<feature type="coiled-coil region" evidence="22">
    <location>
        <begin position="842"/>
        <end position="1888"/>
    </location>
</feature>
<keyword evidence="3" id="KW-0787">Thick filament</keyword>
<comment type="subcellular location">
    <subcellularLocation>
        <location evidence="1">Cytoplasm</location>
        <location evidence="1">Myofibril</location>
        <location evidence="1">Sarcomere</location>
    </subcellularLocation>
</comment>
<keyword evidence="8 21" id="KW-0067">ATP-binding</keyword>
<feature type="region of interest" description="Actin-binding" evidence="21">
    <location>
        <begin position="655"/>
        <end position="677"/>
    </location>
</feature>
<feature type="compositionally biased region" description="Polar residues" evidence="23">
    <location>
        <begin position="1948"/>
        <end position="1958"/>
    </location>
</feature>
<dbReference type="FunFam" id="1.20.5.340:FF:000003">
    <property type="entry name" value="Myosin heavy chain"/>
    <property type="match status" value="1"/>
</dbReference>
<evidence type="ECO:0000256" key="6">
    <source>
        <dbReference type="ARBA" id="ARBA00022553"/>
    </source>
</evidence>
<evidence type="ECO:0000256" key="16">
    <source>
        <dbReference type="ARBA" id="ARBA00039815"/>
    </source>
</evidence>
<dbReference type="Gene3D" id="2.30.30.360">
    <property type="entry name" value="Myosin S1 fragment, N-terminal"/>
    <property type="match status" value="1"/>
</dbReference>
<keyword evidence="14 21" id="KW-0009">Actin-binding</keyword>
<accession>A0A8D1A2R1</accession>
<dbReference type="Gene3D" id="1.20.5.4820">
    <property type="match status" value="1"/>
</dbReference>
<evidence type="ECO:0000256" key="11">
    <source>
        <dbReference type="ARBA" id="ARBA00023123"/>
    </source>
</evidence>
<keyword evidence="6" id="KW-0597">Phosphoprotein</keyword>
<comment type="subunit">
    <text evidence="20">Muscle myosin is a hexameric protein that consists of 2 heavy chain subunits (MHC), 2 alkali light chain subunits (MLC) and 2 regulatory light chain subunits (MLC-2). Interacts with ECPAS. Interacts (via C-terminus) with LRRC39.</text>
</comment>
<dbReference type="FunFam" id="1.20.58.530:FF:000001">
    <property type="entry name" value="Myosin heavy chain"/>
    <property type="match status" value="1"/>
</dbReference>
<evidence type="ECO:0000256" key="15">
    <source>
        <dbReference type="ARBA" id="ARBA00037090"/>
    </source>
</evidence>
<evidence type="ECO:0000256" key="3">
    <source>
        <dbReference type="ARBA" id="ARBA00022433"/>
    </source>
</evidence>
<evidence type="ECO:0000256" key="19">
    <source>
        <dbReference type="ARBA" id="ARBA00043207"/>
    </source>
</evidence>
<dbReference type="PANTHER" id="PTHR45615:SF1">
    <property type="entry name" value="MYOSIN-7"/>
    <property type="match status" value="1"/>
</dbReference>
<dbReference type="InterPro" id="IPR014751">
    <property type="entry name" value="XRCC4-like_C"/>
</dbReference>
<dbReference type="InterPro" id="IPR027417">
    <property type="entry name" value="P-loop_NTPase"/>
</dbReference>
<name>A0A8D1A2R1_PIG</name>
<evidence type="ECO:0000259" key="25">
    <source>
        <dbReference type="PROSITE" id="PS51844"/>
    </source>
</evidence>
<dbReference type="Gene3D" id="1.20.5.340">
    <property type="match status" value="5"/>
</dbReference>
<dbReference type="FunFam" id="1.20.5.370:FF:000003">
    <property type="entry name" value="Myosin heavy chain"/>
    <property type="match status" value="1"/>
</dbReference>
<dbReference type="GO" id="GO:0051015">
    <property type="term" value="F:actin filament binding"/>
    <property type="evidence" value="ECO:0007669"/>
    <property type="project" value="InterPro"/>
</dbReference>
<dbReference type="Gene3D" id="3.40.850.10">
    <property type="entry name" value="Kinesin motor domain"/>
    <property type="match status" value="1"/>
</dbReference>
<keyword evidence="7 21" id="KW-0547">Nucleotide-binding</keyword>
<evidence type="ECO:0000256" key="4">
    <source>
        <dbReference type="ARBA" id="ARBA00022481"/>
    </source>
</evidence>
<dbReference type="Gene3D" id="1.10.10.820">
    <property type="match status" value="1"/>
</dbReference>
<dbReference type="SUPFAM" id="SSF90257">
    <property type="entry name" value="Myosin rod fragments"/>
    <property type="match status" value="5"/>
</dbReference>
<keyword evidence="5" id="KW-0963">Cytoplasm</keyword>
<gene>
    <name evidence="26" type="primary">LOC100736765</name>
</gene>
<evidence type="ECO:0000256" key="2">
    <source>
        <dbReference type="ARBA" id="ARBA00008314"/>
    </source>
</evidence>
<feature type="region of interest" description="Disordered" evidence="23">
    <location>
        <begin position="1922"/>
        <end position="1970"/>
    </location>
</feature>
<dbReference type="FunFam" id="1.10.10.820:FF:000001">
    <property type="entry name" value="Myosin heavy chain"/>
    <property type="match status" value="1"/>
</dbReference>
<dbReference type="SUPFAM" id="SSF52540">
    <property type="entry name" value="P-loop containing nucleoside triphosphate hydrolases"/>
    <property type="match status" value="1"/>
</dbReference>
<evidence type="ECO:0000256" key="18">
    <source>
        <dbReference type="ARBA" id="ARBA00041905"/>
    </source>
</evidence>
<sequence>MVDAEMAAFGEAAPYLRKSEKERLEAQTRPFDLKKDVYVPDDKEEFVKAKILSREGGKVTAETEHGKTVTVKEDQVLQQNPPKFDKIEDMAMLTFLHEPAVLYNLKERYASWMIYTYSGLFCVTINPYKWLPVYNAEVVAAYRGKKRSEAPPHIFSISDNAYQYMLTDRENQSILITGESGAGKTVNTKRVIQYFAVIAAIGDRSKKEQTPGKGTLEDQIIQANPALEAFGNAKTVRNDNSSRFGKFIRIHFGATGKLASADIETYLLEKSRVIFQLKAERDYHIFYQILSNKKPELLDMLLITNNPYDYAFISQGETTVASIDDAEELMATDNAFDVLGFTSEEKNSMYKLTGAIMHFGNMKFKLKQREEQAEPDGTEEADKSAYLMGLNSADLLKGLCHPRVKVGNEYVTKGQNVQQVMYATGALAKAVYEKMFNWMVTRINTTLETKQPRQYFIGVLDIAGFEIFDFNSFEQLCINFTNEKLQQFFNHHMFVLEQEEYKKEGIEWEFIDFGMDLQACIDLIEKPMGIMSILEEECMFPKATDMTFKAKLYDNHLGKSNNFQKPRNIKGRPEAHFALIHYAGTVDYNIIGWLQKNKDPLNETVVDLYKKSSLKLLSNLFANYAGADTPVEKGKGKAKKGSSFQTVSALHRENLNKLMTNLRSTHPHFVRCIIPNETKSPGVIDNPLVMHQLRCNGVLEGIRICRKGFPNRILYGDFRQRYRILNPAAIPEGQFIDSRKGTEKLLGSLDIDHNQYKFGHTKVFFKAGLLGLLEEMRDERLSRIITRIQAQSRGVLSRMEFKKLLERRDSLLIIQWNIRAFMSVKNWPWMKLYFKIKPLLKSAETEKEMATMKEEFGRLKEALEKSEARRKELEEKMVSLLQEKNDLQLQVQAEQDNLADAEERCDQLIKNKIQLEAKVKEMTERLEDEEEMNAELTAKKRKLEDECSELKRDIDDLELTLAKVEKEKHATENKVKNLTEEMAGLDEIIAKLTKEKKALQEAHQQALDDLQAEEDKVNTLTKAKVKLEQHVDDLEGSLEQEKKVRMDLERAKRKLEGDLKLTQESIMDLENDKQQLDERLKKKDFELNALNARIEDEQALGSQLQKKLKELQARIEELEEELEAERTARAKVEKLRSDLSRELEEISERLEEAGGATSVQIEMNKKREAEFQKMRRDLEEATLQHEATAAALRKKHADSVAELGEQIDNLQRVKQKLEKEKSEFKLELDDVTSNMEQIIKAKANLEKMCRTLEDQMNEHRSKAEETQRSVNDLTSQRAKLQTENGELSRQLDEKEALISQLTRGKLTYTQQLEDLKRQLEEEVKAKNALAHALQSARHDCDLLREQYEEETEAKAELQRVLSKANSEVAQWRTKYETDAIQRTEELEEAKKKLAQRLQDAEEAVEAVNAKCSSLEKTKHRLQNEIEDLMVDVERSNAAAAALDKKQRNFDKILAEWKQKYEESQSELESSQKEARSLSTELFKLKNAYEESLEHLETFKRENKNLQEEISDLTEQLGSSGKTIHELEKVRKQLEAEKLELQSALEEAEASLEHEEGKILRAQLEFNQIKAEMERKLAEKDEEMEQAKRNHLRVVDSLQTSLDAETRSRNEALRVKKKMEGDLNEMEIQLSHANRMAAEAQKQVKSLQSLLKDTQIQLDDAVRANDDLKENIAIVERRNNLLQAELEELRAVVEQTERSRKLAEQELIETSERVQLLHSQNTSLINQKKKMEADLSQLQTEVEEAVQECRNAEEKAKKAITDAAMMAEELKKEQDTSAHLERMKKNMEQTIKDLQHRLDEAEQIALKGGKKQLQKLEARVRELENELEAEQKRNAESVKGMRKSERRIKELTYQTEEDRKNLLRLQDLVDKLQLKVKAYKRQAEEAVSDPVGPGPGEAGSWSPGWEAKNPWPLSLILPPPNPHRRNRPTPTCPSSARCSTSWMRRRSGRTSLSPRSTSFGPRAVTSAPRWVPPQTPLLTPIAAHAPGHQRPSEWAPLALCLDSPEGPAAPTPENPPTCSEKPPTDWYLLSKPRPTPQTTRTPRWDPKIPEA</sequence>
<comment type="function">
    <text evidence="15">Myosins are actin-based motor molecules with ATPase activity essential for muscle contraction. Forms regular bipolar thick filaments that, together with actin thin filaments, constitute the fundamental contractile unit of skeletal and cardiac muscle.</text>
</comment>
<keyword evidence="9" id="KW-0112">Calmodulin-binding</keyword>
<dbReference type="CDD" id="cd01377">
    <property type="entry name" value="MYSc_class_II"/>
    <property type="match status" value="1"/>
</dbReference>
<dbReference type="Ensembl" id="ENSSSCT00035059092.1">
    <property type="protein sequence ID" value="ENSSSCP00035023749.1"/>
    <property type="gene ID" value="ENSSSCG00035044431.1"/>
</dbReference>
<dbReference type="Pfam" id="PF01576">
    <property type="entry name" value="Myosin_tail_1"/>
    <property type="match status" value="1"/>
</dbReference>
<dbReference type="Gene3D" id="1.20.120.720">
    <property type="entry name" value="Myosin VI head, motor domain, U50 subdomain"/>
    <property type="match status" value="1"/>
</dbReference>
<dbReference type="FunFam" id="1.20.5.340:FF:000002">
    <property type="entry name" value="Myosin heavy chain"/>
    <property type="match status" value="1"/>
</dbReference>
<comment type="similarity">
    <text evidence="2 21">Belongs to the TRAFAC class myosin-kinesin ATPase superfamily. Myosin family.</text>
</comment>
<dbReference type="Ensembl" id="ENSSSCT00035059135.1">
    <property type="protein sequence ID" value="ENSSSCP00035023765.1"/>
    <property type="gene ID" value="ENSSSCG00035044431.1"/>
</dbReference>
<dbReference type="GO" id="GO:0005516">
    <property type="term" value="F:calmodulin binding"/>
    <property type="evidence" value="ECO:0007669"/>
    <property type="project" value="UniProtKB-KW"/>
</dbReference>
<evidence type="ECO:0000313" key="27">
    <source>
        <dbReference type="Proteomes" id="UP000694720"/>
    </source>
</evidence>
<keyword evidence="4" id="KW-0488">Methylation</keyword>
<evidence type="ECO:0000256" key="8">
    <source>
        <dbReference type="ARBA" id="ARBA00022840"/>
    </source>
</evidence>
<dbReference type="InterPro" id="IPR036961">
    <property type="entry name" value="Kinesin_motor_dom_sf"/>
</dbReference>
<feature type="binding site" evidence="21">
    <location>
        <begin position="178"/>
        <end position="185"/>
    </location>
    <ligand>
        <name>ATP</name>
        <dbReference type="ChEBI" id="CHEBI:30616"/>
    </ligand>
</feature>
<keyword evidence="13" id="KW-0514">Muscle protein</keyword>
<dbReference type="PROSITE" id="PS50096">
    <property type="entry name" value="IQ"/>
    <property type="match status" value="1"/>
</dbReference>
<evidence type="ECO:0000256" key="12">
    <source>
        <dbReference type="ARBA" id="ARBA00023175"/>
    </source>
</evidence>
<dbReference type="InterPro" id="IPR001609">
    <property type="entry name" value="Myosin_head_motor_dom-like"/>
</dbReference>
<evidence type="ECO:0000256" key="17">
    <source>
        <dbReference type="ARBA" id="ARBA00041438"/>
    </source>
</evidence>
<protein>
    <recommendedName>
        <fullName evidence="16">Myosin-7</fullName>
    </recommendedName>
    <alternativeName>
        <fullName evidence="17">Myosin heavy chain 7</fullName>
    </alternativeName>
    <alternativeName>
        <fullName evidence="19">Myosin heavy chain slow isoform</fullName>
    </alternativeName>
    <alternativeName>
        <fullName evidence="18">Myosin heavy chain, cardiac muscle beta isoform</fullName>
    </alternativeName>
</protein>
<dbReference type="FunFam" id="1.20.5.370:FF:000002">
    <property type="entry name" value="Myosin heavy chain"/>
    <property type="match status" value="1"/>
</dbReference>
<keyword evidence="12 21" id="KW-0505">Motor protein</keyword>
<reference evidence="26" key="1">
    <citation type="submission" date="2025-05" db="UniProtKB">
        <authorList>
            <consortium name="Ensembl"/>
        </authorList>
    </citation>
    <scope>IDENTIFICATION</scope>
</reference>
<dbReference type="FunFam" id="1.20.5.4820:FF:000001">
    <property type="entry name" value="Myosin heavy chain"/>
    <property type="match status" value="1"/>
</dbReference>
<dbReference type="GO" id="GO:0030017">
    <property type="term" value="C:sarcomere"/>
    <property type="evidence" value="ECO:0007669"/>
    <property type="project" value="UniProtKB-SubCell"/>
</dbReference>
<dbReference type="Pfam" id="PF00063">
    <property type="entry name" value="Myosin_head"/>
    <property type="match status" value="1"/>
</dbReference>
<organism evidence="26 27">
    <name type="scientific">Sus scrofa</name>
    <name type="common">Pig</name>
    <dbReference type="NCBI Taxonomy" id="9823"/>
    <lineage>
        <taxon>Eukaryota</taxon>
        <taxon>Metazoa</taxon>
        <taxon>Chordata</taxon>
        <taxon>Craniata</taxon>
        <taxon>Vertebrata</taxon>
        <taxon>Euteleostomi</taxon>
        <taxon>Mammalia</taxon>
        <taxon>Eutheria</taxon>
        <taxon>Laurasiatheria</taxon>
        <taxon>Artiodactyla</taxon>
        <taxon>Suina</taxon>
        <taxon>Suidae</taxon>
        <taxon>Sus</taxon>
    </lineage>
</organism>
<dbReference type="FunFam" id="1.20.5.370:FF:000008">
    <property type="entry name" value="Myosin heavy chain"/>
    <property type="match status" value="1"/>
</dbReference>
<dbReference type="InterPro" id="IPR008989">
    <property type="entry name" value="Myosin_S1_N"/>
</dbReference>
<dbReference type="FunFam" id="2.30.30.360:FF:000001">
    <property type="entry name" value="Myosin heavy chain"/>
    <property type="match status" value="1"/>
</dbReference>
<dbReference type="SMART" id="SM00242">
    <property type="entry name" value="MYSc"/>
    <property type="match status" value="1"/>
</dbReference>
<proteinExistence type="inferred from homology"/>
<dbReference type="FunFam" id="1.20.5.340:FF:000004">
    <property type="entry name" value="Myosin heavy chain"/>
    <property type="match status" value="1"/>
</dbReference>
<dbReference type="PANTHER" id="PTHR45615">
    <property type="entry name" value="MYOSIN HEAVY CHAIN, NON-MUSCLE"/>
    <property type="match status" value="1"/>
</dbReference>
<feature type="domain" description="Myosin motor" evidence="24">
    <location>
        <begin position="85"/>
        <end position="778"/>
    </location>
</feature>
<dbReference type="PROSITE" id="PS51456">
    <property type="entry name" value="MYOSIN_MOTOR"/>
    <property type="match status" value="1"/>
</dbReference>
<dbReference type="InterPro" id="IPR004009">
    <property type="entry name" value="SH3_Myosin"/>
</dbReference>
<evidence type="ECO:0000256" key="14">
    <source>
        <dbReference type="ARBA" id="ARBA00023203"/>
    </source>
</evidence>
<evidence type="ECO:0000256" key="23">
    <source>
        <dbReference type="SAM" id="MobiDB-lite"/>
    </source>
</evidence>
<dbReference type="FunFam" id="1.20.5.340:FF:000006">
    <property type="entry name" value="Myosin heavy chain"/>
    <property type="match status" value="1"/>
</dbReference>
<feature type="region of interest" description="Disordered" evidence="23">
    <location>
        <begin position="1999"/>
        <end position="2050"/>
    </location>
</feature>
<dbReference type="Pfam" id="PF02736">
    <property type="entry name" value="Myosin_N"/>
    <property type="match status" value="1"/>
</dbReference>
<evidence type="ECO:0000256" key="20">
    <source>
        <dbReference type="ARBA" id="ARBA00046736"/>
    </source>
</evidence>